<proteinExistence type="predicted"/>
<feature type="compositionally biased region" description="Basic and acidic residues" evidence="8">
    <location>
        <begin position="153"/>
        <end position="172"/>
    </location>
</feature>
<dbReference type="GO" id="GO:0006364">
    <property type="term" value="P:rRNA processing"/>
    <property type="evidence" value="ECO:0000318"/>
    <property type="project" value="GO_Central"/>
</dbReference>
<dbReference type="FunCoup" id="A0A3Q7H819">
    <property type="interactions" value="1493"/>
</dbReference>
<reference evidence="10" key="2">
    <citation type="submission" date="2019-01" db="UniProtKB">
        <authorList>
            <consortium name="EnsemblPlants"/>
        </authorList>
    </citation>
    <scope>IDENTIFICATION</scope>
    <source>
        <strain evidence="10">cv. Heinz 1706</strain>
    </source>
</reference>
<dbReference type="Gene3D" id="3.30.1490.490">
    <property type="match status" value="1"/>
</dbReference>
<evidence type="ECO:0000256" key="6">
    <source>
        <dbReference type="ARBA" id="ARBA00023242"/>
    </source>
</evidence>
<feature type="compositionally biased region" description="Basic and acidic residues" evidence="8">
    <location>
        <begin position="184"/>
        <end position="196"/>
    </location>
</feature>
<dbReference type="GO" id="GO:0008270">
    <property type="term" value="F:zinc ion binding"/>
    <property type="evidence" value="ECO:0007669"/>
    <property type="project" value="UniProtKB-KW"/>
</dbReference>
<dbReference type="GO" id="GO:0005730">
    <property type="term" value="C:nucleolus"/>
    <property type="evidence" value="ECO:0000318"/>
    <property type="project" value="GO_Central"/>
</dbReference>
<dbReference type="Gramene" id="Solyc07g041020.3.1">
    <property type="protein sequence ID" value="Solyc07g041020.3.1"/>
    <property type="gene ID" value="Solyc07g041020.3"/>
</dbReference>
<keyword evidence="6" id="KW-0539">Nucleus</keyword>
<keyword evidence="3" id="KW-0677">Repeat</keyword>
<evidence type="ECO:0000256" key="1">
    <source>
        <dbReference type="ARBA" id="ARBA00004123"/>
    </source>
</evidence>
<dbReference type="InterPro" id="IPR003604">
    <property type="entry name" value="Matrin/U1-like-C_Znf_C2H2"/>
</dbReference>
<reference evidence="10" key="1">
    <citation type="journal article" date="2012" name="Nature">
        <title>The tomato genome sequence provides insights into fleshy fruit evolution.</title>
        <authorList>
            <consortium name="Tomato Genome Consortium"/>
        </authorList>
    </citation>
    <scope>NUCLEOTIDE SEQUENCE [LARGE SCALE GENOMIC DNA]</scope>
    <source>
        <strain evidence="10">cv. Heinz 1706</strain>
    </source>
</reference>
<evidence type="ECO:0000256" key="4">
    <source>
        <dbReference type="ARBA" id="ARBA00022771"/>
    </source>
</evidence>
<dbReference type="InterPro" id="IPR014898">
    <property type="entry name" value="Znf_C2H2_LYAR"/>
</dbReference>
<dbReference type="STRING" id="4081.A0A3Q7H819"/>
<comment type="subcellular location">
    <subcellularLocation>
        <location evidence="1">Nucleus</location>
    </subcellularLocation>
</comment>
<protein>
    <recommendedName>
        <fullName evidence="9">U1-type domain-containing protein</fullName>
    </recommendedName>
</protein>
<dbReference type="EnsemblPlants" id="Solyc07g041020.3.1">
    <property type="protein sequence ID" value="Solyc07g041020.3.1"/>
    <property type="gene ID" value="Solyc07g041020.3"/>
</dbReference>
<dbReference type="KEGG" id="sly:101260741"/>
<evidence type="ECO:0000313" key="11">
    <source>
        <dbReference type="Proteomes" id="UP000004994"/>
    </source>
</evidence>
<dbReference type="Proteomes" id="UP000004994">
    <property type="component" value="Chromosome 7"/>
</dbReference>
<dbReference type="OrthoDB" id="21474at2759"/>
<dbReference type="FunFam" id="3.30.160.60:FF:001583">
    <property type="entry name" value="UBP1-associated proteins 1C"/>
    <property type="match status" value="1"/>
</dbReference>
<feature type="domain" description="U1-type" evidence="9">
    <location>
        <begin position="92"/>
        <end position="126"/>
    </location>
</feature>
<dbReference type="PANTHER" id="PTHR13100">
    <property type="entry name" value="CELL GROWTH-REGULATING NUCLEOLAR PROTEIN LYAR"/>
    <property type="match status" value="1"/>
</dbReference>
<keyword evidence="2" id="KW-0479">Metal-binding</keyword>
<dbReference type="InterPro" id="IPR039999">
    <property type="entry name" value="LYAR"/>
</dbReference>
<dbReference type="OMA" id="QNWIKNS"/>
<dbReference type="InterPro" id="IPR036236">
    <property type="entry name" value="Znf_C2H2_sf"/>
</dbReference>
<evidence type="ECO:0000259" key="9">
    <source>
        <dbReference type="SMART" id="SM00451"/>
    </source>
</evidence>
<dbReference type="FunFam" id="3.30.1490.490:FF:000001">
    <property type="entry name" value="cell growth-regulating nucleolar protein-like"/>
    <property type="match status" value="1"/>
</dbReference>
<dbReference type="Pfam" id="PF12874">
    <property type="entry name" value="zf-met"/>
    <property type="match status" value="1"/>
</dbReference>
<gene>
    <name evidence="10" type="primary">LOC101260741</name>
</gene>
<evidence type="ECO:0000256" key="2">
    <source>
        <dbReference type="ARBA" id="ARBA00022723"/>
    </source>
</evidence>
<organism evidence="10">
    <name type="scientific">Solanum lycopersicum</name>
    <name type="common">Tomato</name>
    <name type="synonym">Lycopersicon esculentum</name>
    <dbReference type="NCBI Taxonomy" id="4081"/>
    <lineage>
        <taxon>Eukaryota</taxon>
        <taxon>Viridiplantae</taxon>
        <taxon>Streptophyta</taxon>
        <taxon>Embryophyta</taxon>
        <taxon>Tracheophyta</taxon>
        <taxon>Spermatophyta</taxon>
        <taxon>Magnoliopsida</taxon>
        <taxon>eudicotyledons</taxon>
        <taxon>Gunneridae</taxon>
        <taxon>Pentapetalae</taxon>
        <taxon>asterids</taxon>
        <taxon>lamiids</taxon>
        <taxon>Solanales</taxon>
        <taxon>Solanaceae</taxon>
        <taxon>Solanoideae</taxon>
        <taxon>Solaneae</taxon>
        <taxon>Solanum</taxon>
        <taxon>Solanum subgen. Lycopersicon</taxon>
    </lineage>
</organism>
<dbReference type="PaxDb" id="4081-Solyc07g041020.2.1"/>
<feature type="region of interest" description="Disordered" evidence="8">
    <location>
        <begin position="55"/>
        <end position="85"/>
    </location>
</feature>
<dbReference type="SMR" id="A0A3Q7H819"/>
<evidence type="ECO:0000313" key="10">
    <source>
        <dbReference type="EnsemblPlants" id="Solyc07g041020.3.1"/>
    </source>
</evidence>
<feature type="compositionally biased region" description="Basic and acidic residues" evidence="8">
    <location>
        <begin position="219"/>
        <end position="236"/>
    </location>
</feature>
<dbReference type="GO" id="GO:0000122">
    <property type="term" value="P:negative regulation of transcription by RNA polymerase II"/>
    <property type="evidence" value="ECO:0000318"/>
    <property type="project" value="GO_Central"/>
</dbReference>
<evidence type="ECO:0000256" key="8">
    <source>
        <dbReference type="SAM" id="MobiDB-lite"/>
    </source>
</evidence>
<dbReference type="PROSITE" id="PS51804">
    <property type="entry name" value="ZF_C2HC_LYAR"/>
    <property type="match status" value="2"/>
</dbReference>
<dbReference type="GO" id="GO:0003677">
    <property type="term" value="F:DNA binding"/>
    <property type="evidence" value="ECO:0000318"/>
    <property type="project" value="GO_Central"/>
</dbReference>
<dbReference type="GeneID" id="101260741"/>
<dbReference type="PANTHER" id="PTHR13100:SF10">
    <property type="entry name" value="CELL GROWTH-REGULATING NUCLEOLAR PROTEIN"/>
    <property type="match status" value="1"/>
</dbReference>
<keyword evidence="4 7" id="KW-0863">Zinc-finger</keyword>
<keyword evidence="11" id="KW-1185">Reference proteome</keyword>
<dbReference type="SMART" id="SM00451">
    <property type="entry name" value="ZnF_U1"/>
    <property type="match status" value="1"/>
</dbReference>
<evidence type="ECO:0000256" key="5">
    <source>
        <dbReference type="ARBA" id="ARBA00022833"/>
    </source>
</evidence>
<dbReference type="Gene3D" id="3.30.160.60">
    <property type="entry name" value="Classic Zinc Finger"/>
    <property type="match status" value="1"/>
</dbReference>
<dbReference type="Pfam" id="PF25879">
    <property type="entry name" value="WHD_LYAR"/>
    <property type="match status" value="1"/>
</dbReference>
<evidence type="ECO:0000256" key="7">
    <source>
        <dbReference type="PROSITE-ProRule" id="PRU01145"/>
    </source>
</evidence>
<dbReference type="InterPro" id="IPR013087">
    <property type="entry name" value="Znf_C2H2_type"/>
</dbReference>
<dbReference type="InterPro" id="IPR058719">
    <property type="entry name" value="WHD_LYAR"/>
</dbReference>
<dbReference type="InParanoid" id="A0A3Q7H819"/>
<dbReference type="AlphaFoldDB" id="A0A3Q7H819"/>
<name>A0A3Q7H819_SOLLC</name>
<dbReference type="SUPFAM" id="SSF57667">
    <property type="entry name" value="beta-beta-alpha zinc fingers"/>
    <property type="match status" value="3"/>
</dbReference>
<keyword evidence="5" id="KW-0862">Zinc</keyword>
<feature type="region of interest" description="Disordered" evidence="8">
    <location>
        <begin position="122"/>
        <end position="236"/>
    </location>
</feature>
<sequence length="313" mass="34626">MVWFQCEDCGDNLKKPKLANHFRMCSAFKLSCIDCGETFSRQTVETHTQCISEAEKYGPKGQGKASNGAPVKPSSDAKQKPDVDINVGLSDRPPWFCSLCNTNATSKQTLLLHADGKKHRAKARAFHAAKQPKQTEPADGGVDVLNDNNQKSEIPENKAGEGLKEQNSKEAENDNFLSNKKRKDRESENGGDKLSAELDIGEVIQVEKEQETKHKKKAKNETVKQDKAVVDGSNRNDSKKKIKWKKVITLALKSNSDGVLKLKKLKKIVLKSVNVSGMVEDESQVSDTIEHKINSSSKFVVDGKYVRLATKSS</sequence>
<dbReference type="RefSeq" id="XP_004243733.1">
    <property type="nucleotide sequence ID" value="XM_004243685.5"/>
</dbReference>
<evidence type="ECO:0000256" key="3">
    <source>
        <dbReference type="ARBA" id="ARBA00022737"/>
    </source>
</evidence>
<dbReference type="Pfam" id="PF08790">
    <property type="entry name" value="zf-LYAR"/>
    <property type="match status" value="1"/>
</dbReference>
<accession>A0A3Q7H819</accession>